<dbReference type="AlphaFoldDB" id="A0A8J2KE93"/>
<evidence type="ECO:0000313" key="3">
    <source>
        <dbReference type="Proteomes" id="UP000708208"/>
    </source>
</evidence>
<keyword evidence="1" id="KW-0812">Transmembrane</keyword>
<proteinExistence type="predicted"/>
<comment type="caution">
    <text evidence="2">The sequence shown here is derived from an EMBL/GenBank/DDBJ whole genome shotgun (WGS) entry which is preliminary data.</text>
</comment>
<feature type="transmembrane region" description="Helical" evidence="1">
    <location>
        <begin position="50"/>
        <end position="69"/>
    </location>
</feature>
<dbReference type="Proteomes" id="UP000708208">
    <property type="component" value="Unassembled WGS sequence"/>
</dbReference>
<keyword evidence="3" id="KW-1185">Reference proteome</keyword>
<reference evidence="2" key="1">
    <citation type="submission" date="2021-06" db="EMBL/GenBank/DDBJ databases">
        <authorList>
            <person name="Hodson N. C."/>
            <person name="Mongue J. A."/>
            <person name="Jaron S. K."/>
        </authorList>
    </citation>
    <scope>NUCLEOTIDE SEQUENCE</scope>
</reference>
<organism evidence="2 3">
    <name type="scientific">Allacma fusca</name>
    <dbReference type="NCBI Taxonomy" id="39272"/>
    <lineage>
        <taxon>Eukaryota</taxon>
        <taxon>Metazoa</taxon>
        <taxon>Ecdysozoa</taxon>
        <taxon>Arthropoda</taxon>
        <taxon>Hexapoda</taxon>
        <taxon>Collembola</taxon>
        <taxon>Symphypleona</taxon>
        <taxon>Sminthuridae</taxon>
        <taxon>Allacma</taxon>
    </lineage>
</organism>
<protein>
    <submittedName>
        <fullName evidence="2">Uncharacterized protein</fullName>
    </submittedName>
</protein>
<evidence type="ECO:0000256" key="1">
    <source>
        <dbReference type="SAM" id="Phobius"/>
    </source>
</evidence>
<sequence length="129" mass="14498">MAEDPGQPQKPFPAFQHTAVVVAQPNPLIPMGNCPVCLIGYVQPRLNVCALLAIIFLFPVGLFFIFCLFQHQSGIEIFEDRDSVRVHEFPCSGIIFEEFSLHNNLLDLNLLLKVLPMFSPSKIETRLTS</sequence>
<gene>
    <name evidence="2" type="ORF">AFUS01_LOCUS26826</name>
</gene>
<evidence type="ECO:0000313" key="2">
    <source>
        <dbReference type="EMBL" id="CAG7816196.1"/>
    </source>
</evidence>
<name>A0A8J2KE93_9HEXA</name>
<dbReference type="EMBL" id="CAJVCH010363398">
    <property type="protein sequence ID" value="CAG7816196.1"/>
    <property type="molecule type" value="Genomic_DNA"/>
</dbReference>
<keyword evidence="1" id="KW-0472">Membrane</keyword>
<keyword evidence="1" id="KW-1133">Transmembrane helix</keyword>
<dbReference type="Pfam" id="PF10164">
    <property type="entry name" value="BRI3"/>
    <property type="match status" value="1"/>
</dbReference>
<accession>A0A8J2KE93</accession>
<dbReference type="InterPro" id="IPR019317">
    <property type="entry name" value="BRI3"/>
</dbReference>